<dbReference type="EMBL" id="LJJB01000007">
    <property type="protein sequence ID" value="KQL48573.1"/>
    <property type="molecule type" value="Genomic_DNA"/>
</dbReference>
<gene>
    <name evidence="7" type="ORF">AN963_01855</name>
</gene>
<feature type="transmembrane region" description="Helical" evidence="6">
    <location>
        <begin position="134"/>
        <end position="156"/>
    </location>
</feature>
<evidence type="ECO:0000256" key="2">
    <source>
        <dbReference type="ARBA" id="ARBA00022475"/>
    </source>
</evidence>
<keyword evidence="2" id="KW-1003">Cell membrane</keyword>
<evidence type="ECO:0000313" key="7">
    <source>
        <dbReference type="EMBL" id="KQL48573.1"/>
    </source>
</evidence>
<keyword evidence="4 6" id="KW-1133">Transmembrane helix</keyword>
<dbReference type="InterPro" id="IPR001123">
    <property type="entry name" value="LeuE-type"/>
</dbReference>
<keyword evidence="8" id="KW-1185">Reference proteome</keyword>
<feature type="transmembrane region" description="Helical" evidence="6">
    <location>
        <begin position="53"/>
        <end position="76"/>
    </location>
</feature>
<organism evidence="7 8">
    <name type="scientific">Brevibacillus choshinensis</name>
    <dbReference type="NCBI Taxonomy" id="54911"/>
    <lineage>
        <taxon>Bacteria</taxon>
        <taxon>Bacillati</taxon>
        <taxon>Bacillota</taxon>
        <taxon>Bacilli</taxon>
        <taxon>Bacillales</taxon>
        <taxon>Paenibacillaceae</taxon>
        <taxon>Brevibacillus</taxon>
    </lineage>
</organism>
<dbReference type="Proteomes" id="UP000051063">
    <property type="component" value="Unassembled WGS sequence"/>
</dbReference>
<keyword evidence="5 6" id="KW-0472">Membrane</keyword>
<comment type="subcellular location">
    <subcellularLocation>
        <location evidence="1">Cell membrane</location>
        <topology evidence="1">Multi-pass membrane protein</topology>
    </subcellularLocation>
</comment>
<comment type="caution">
    <text evidence="7">The sequence shown here is derived from an EMBL/GenBank/DDBJ whole genome shotgun (WGS) entry which is preliminary data.</text>
</comment>
<evidence type="ECO:0000256" key="1">
    <source>
        <dbReference type="ARBA" id="ARBA00004651"/>
    </source>
</evidence>
<feature type="transmembrane region" description="Helical" evidence="6">
    <location>
        <begin position="200"/>
        <end position="221"/>
    </location>
</feature>
<feature type="transmembrane region" description="Helical" evidence="6">
    <location>
        <begin position="82"/>
        <end position="100"/>
    </location>
</feature>
<dbReference type="PANTHER" id="PTHR30086">
    <property type="entry name" value="ARGININE EXPORTER PROTEIN ARGO"/>
    <property type="match status" value="1"/>
</dbReference>
<protein>
    <submittedName>
        <fullName evidence="7">Lysine transporter LysE</fullName>
    </submittedName>
</protein>
<feature type="transmembrane region" description="Helical" evidence="6">
    <location>
        <begin position="20"/>
        <end position="41"/>
    </location>
</feature>
<reference evidence="7 8" key="1">
    <citation type="submission" date="2015-09" db="EMBL/GenBank/DDBJ databases">
        <title>Genome sequencing project for genomic taxonomy and phylogenomics of Bacillus-like bacteria.</title>
        <authorList>
            <person name="Liu B."/>
            <person name="Wang J."/>
            <person name="Zhu Y."/>
            <person name="Liu G."/>
            <person name="Chen Q."/>
            <person name="Chen Z."/>
            <person name="Lan J."/>
            <person name="Che J."/>
            <person name="Ge C."/>
            <person name="Shi H."/>
            <person name="Pan Z."/>
            <person name="Liu X."/>
        </authorList>
    </citation>
    <scope>NUCLEOTIDE SEQUENCE [LARGE SCALE GENOMIC DNA]</scope>
    <source>
        <strain evidence="7 8">DSM 8552</strain>
    </source>
</reference>
<dbReference type="PANTHER" id="PTHR30086:SF20">
    <property type="entry name" value="ARGININE EXPORTER PROTEIN ARGO-RELATED"/>
    <property type="match status" value="1"/>
</dbReference>
<evidence type="ECO:0000256" key="4">
    <source>
        <dbReference type="ARBA" id="ARBA00022989"/>
    </source>
</evidence>
<proteinExistence type="predicted"/>
<name>A0ABR5NAM9_BRECH</name>
<keyword evidence="3 6" id="KW-0812">Transmembrane</keyword>
<sequence>MLYFLTYSSFGRGICVSWFLSGFFLSLSLCLDLGIVNVAIIRTGVARGLLPSFLIGVGSSFGDLIYALLSMLGISLLLENRIVRWVLWLGGTVILLYMTWNMIKEFRRPKEIDLQESEERQIDRRRSWKDFSSGLGLALASPSAILWFATIGGSVIASSNADSTADLLLFFGGFFVASITWSLFMAGVSSQGGKWLGNRLVRGFSFVSALLFLYFAGKVFIDGYHTLL</sequence>
<dbReference type="Pfam" id="PF01810">
    <property type="entry name" value="LysE"/>
    <property type="match status" value="1"/>
</dbReference>
<feature type="transmembrane region" description="Helical" evidence="6">
    <location>
        <begin position="168"/>
        <end position="188"/>
    </location>
</feature>
<evidence type="ECO:0000256" key="6">
    <source>
        <dbReference type="SAM" id="Phobius"/>
    </source>
</evidence>
<accession>A0ABR5NAM9</accession>
<evidence type="ECO:0000256" key="5">
    <source>
        <dbReference type="ARBA" id="ARBA00023136"/>
    </source>
</evidence>
<evidence type="ECO:0000313" key="8">
    <source>
        <dbReference type="Proteomes" id="UP000051063"/>
    </source>
</evidence>
<evidence type="ECO:0000256" key="3">
    <source>
        <dbReference type="ARBA" id="ARBA00022692"/>
    </source>
</evidence>